<reference evidence="2" key="1">
    <citation type="submission" date="2021-05" db="EMBL/GenBank/DDBJ databases">
        <authorList>
            <person name="Alioto T."/>
            <person name="Alioto T."/>
            <person name="Gomez Garrido J."/>
        </authorList>
    </citation>
    <scope>NUCLEOTIDE SEQUENCE</scope>
</reference>
<dbReference type="EMBL" id="HBUF01561150">
    <property type="protein sequence ID" value="CAG6762393.1"/>
    <property type="molecule type" value="Transcribed_RNA"/>
</dbReference>
<keyword evidence="1" id="KW-0732">Signal</keyword>
<name>A0A8D9A9V0_9HEMI</name>
<dbReference type="AlphaFoldDB" id="A0A8D9A9V0"/>
<feature type="chain" id="PRO_5035703760" evidence="1">
    <location>
        <begin position="23"/>
        <end position="184"/>
    </location>
</feature>
<evidence type="ECO:0000256" key="1">
    <source>
        <dbReference type="SAM" id="SignalP"/>
    </source>
</evidence>
<sequence>MMRTSASLVSISLTQIMLIVNAQYIPEQTTTINVVGVVERLNEVFGLGMNISALIAKYKPQANTQHQGFQSHNENVNSFVPNYPGGFVPQNAAPNPQNNGLISMNAIPNNMPNQFAPSPQNNGFVSMNGIPNNQINQLAPSPQNNGFVSMNGIPNNLPNQLAPNPQNNGFVSNQLCVFNYFRQN</sequence>
<feature type="signal peptide" evidence="1">
    <location>
        <begin position="1"/>
        <end position="22"/>
    </location>
</feature>
<evidence type="ECO:0000313" key="2">
    <source>
        <dbReference type="EMBL" id="CAG6762393.1"/>
    </source>
</evidence>
<proteinExistence type="predicted"/>
<organism evidence="2">
    <name type="scientific">Cacopsylla melanoneura</name>
    <dbReference type="NCBI Taxonomy" id="428564"/>
    <lineage>
        <taxon>Eukaryota</taxon>
        <taxon>Metazoa</taxon>
        <taxon>Ecdysozoa</taxon>
        <taxon>Arthropoda</taxon>
        <taxon>Hexapoda</taxon>
        <taxon>Insecta</taxon>
        <taxon>Pterygota</taxon>
        <taxon>Neoptera</taxon>
        <taxon>Paraneoptera</taxon>
        <taxon>Hemiptera</taxon>
        <taxon>Sternorrhyncha</taxon>
        <taxon>Psylloidea</taxon>
        <taxon>Psyllidae</taxon>
        <taxon>Psyllinae</taxon>
        <taxon>Cacopsylla</taxon>
    </lineage>
</organism>
<dbReference type="EMBL" id="HBUF01561149">
    <property type="protein sequence ID" value="CAG6762390.1"/>
    <property type="molecule type" value="Transcribed_RNA"/>
</dbReference>
<dbReference type="EMBL" id="HBUF01561151">
    <property type="protein sequence ID" value="CAG6762396.1"/>
    <property type="molecule type" value="Transcribed_RNA"/>
</dbReference>
<accession>A0A8D9A9V0</accession>
<protein>
    <submittedName>
        <fullName evidence="2">Uncharacterized protein</fullName>
    </submittedName>
</protein>